<dbReference type="EMBL" id="LN854285">
    <property type="protein sequence ID" value="CRY97882.1"/>
    <property type="molecule type" value="Genomic_DNA"/>
</dbReference>
<organism evidence="1">
    <name type="scientific">uncultured prokaryote</name>
    <dbReference type="NCBI Taxonomy" id="198431"/>
    <lineage>
        <taxon>unclassified sequences</taxon>
        <taxon>environmental samples</taxon>
    </lineage>
</organism>
<dbReference type="AlphaFoldDB" id="A0A0H5QQC3"/>
<protein>
    <submittedName>
        <fullName evidence="1">Uncharacterized protein</fullName>
    </submittedName>
</protein>
<reference evidence="1" key="2">
    <citation type="submission" date="2015-07" db="EMBL/GenBank/DDBJ databases">
        <title>Plasmids, circular viruses and viroids from rat gut.</title>
        <authorList>
            <person name="Jorgensen T.J."/>
            <person name="Hansen M.A."/>
            <person name="Xu Z."/>
            <person name="Tabak M.A."/>
            <person name="Sorensen S.J."/>
            <person name="Hansen L.H."/>
        </authorList>
    </citation>
    <scope>NUCLEOTIDE SEQUENCE</scope>
    <source>
        <strain evidence="1">RGRH1785</strain>
    </source>
</reference>
<proteinExistence type="predicted"/>
<evidence type="ECO:0000313" key="1">
    <source>
        <dbReference type="EMBL" id="CRY97882.1"/>
    </source>
</evidence>
<reference evidence="1" key="1">
    <citation type="submission" date="2015-06" db="EMBL/GenBank/DDBJ databases">
        <authorList>
            <person name="Joergensen T."/>
        </authorList>
    </citation>
    <scope>NUCLEOTIDE SEQUENCE</scope>
    <source>
        <strain evidence="1">RGRH1785</strain>
    </source>
</reference>
<sequence>MAYDPNLRITVGPRCTVGELKEMVRDIPDEYEITCCGQEEFYLHVDPENEVVTADVEEEIESDLDDEI</sequence>
<name>A0A0H5QQC3_9ZZZZ</name>
<accession>A0A0H5QQC3</accession>